<evidence type="ECO:0000256" key="1">
    <source>
        <dbReference type="SAM" id="Coils"/>
    </source>
</evidence>
<dbReference type="RefSeq" id="WP_378263489.1">
    <property type="nucleotide sequence ID" value="NZ_JBHUKR010000006.1"/>
</dbReference>
<protein>
    <submittedName>
        <fullName evidence="2">YbaB/EbfC family nucleoid-associated protein</fullName>
    </submittedName>
</protein>
<keyword evidence="3" id="KW-1185">Reference proteome</keyword>
<feature type="coiled-coil region" evidence="1">
    <location>
        <begin position="5"/>
        <end position="32"/>
    </location>
</feature>
<dbReference type="EMBL" id="JBHUKR010000006">
    <property type="protein sequence ID" value="MFD2416578.1"/>
    <property type="molecule type" value="Genomic_DNA"/>
</dbReference>
<dbReference type="Proteomes" id="UP001597417">
    <property type="component" value="Unassembled WGS sequence"/>
</dbReference>
<organism evidence="2 3">
    <name type="scientific">Amycolatopsis pigmentata</name>
    <dbReference type="NCBI Taxonomy" id="450801"/>
    <lineage>
        <taxon>Bacteria</taxon>
        <taxon>Bacillati</taxon>
        <taxon>Actinomycetota</taxon>
        <taxon>Actinomycetes</taxon>
        <taxon>Pseudonocardiales</taxon>
        <taxon>Pseudonocardiaceae</taxon>
        <taxon>Amycolatopsis</taxon>
    </lineage>
</organism>
<keyword evidence="1" id="KW-0175">Coiled coil</keyword>
<gene>
    <name evidence="2" type="ORF">ACFSXZ_09585</name>
</gene>
<name>A0ABW5FP02_9PSEU</name>
<dbReference type="InterPro" id="IPR004401">
    <property type="entry name" value="YbaB/EbfC"/>
</dbReference>
<dbReference type="Pfam" id="PF02575">
    <property type="entry name" value="YbaB_DNA_bd"/>
    <property type="match status" value="1"/>
</dbReference>
<dbReference type="SUPFAM" id="SSF82607">
    <property type="entry name" value="YbaB-like"/>
    <property type="match status" value="1"/>
</dbReference>
<reference evidence="3" key="1">
    <citation type="journal article" date="2019" name="Int. J. Syst. Evol. Microbiol.">
        <title>The Global Catalogue of Microorganisms (GCM) 10K type strain sequencing project: providing services to taxonomists for standard genome sequencing and annotation.</title>
        <authorList>
            <consortium name="The Broad Institute Genomics Platform"/>
            <consortium name="The Broad Institute Genome Sequencing Center for Infectious Disease"/>
            <person name="Wu L."/>
            <person name="Ma J."/>
        </authorList>
    </citation>
    <scope>NUCLEOTIDE SEQUENCE [LARGE SCALE GENOMIC DNA]</scope>
    <source>
        <strain evidence="3">CGMCC 4.7645</strain>
    </source>
</reference>
<accession>A0ABW5FP02</accession>
<sequence>MHNDIAGMLSNLQEQRERLAEATKAMREVTANATTKDRMVKATVDTRGRLTELTFSGNRWRDLAPRELGTKVLEVITRAQDKAEKAVIELAGPVTPGGVDLKKFMKEGPDFDEILADFKSPGDDRGEERSG</sequence>
<evidence type="ECO:0000313" key="3">
    <source>
        <dbReference type="Proteomes" id="UP001597417"/>
    </source>
</evidence>
<evidence type="ECO:0000313" key="2">
    <source>
        <dbReference type="EMBL" id="MFD2416578.1"/>
    </source>
</evidence>
<proteinExistence type="predicted"/>
<comment type="caution">
    <text evidence="2">The sequence shown here is derived from an EMBL/GenBank/DDBJ whole genome shotgun (WGS) entry which is preliminary data.</text>
</comment>
<dbReference type="InterPro" id="IPR036894">
    <property type="entry name" value="YbaB-like_sf"/>
</dbReference>
<dbReference type="Gene3D" id="3.30.1310.10">
    <property type="entry name" value="Nucleoid-associated protein YbaB-like domain"/>
    <property type="match status" value="1"/>
</dbReference>